<protein>
    <submittedName>
        <fullName evidence="1">Uncharacterized protein</fullName>
    </submittedName>
</protein>
<dbReference type="EMBL" id="BARS01007513">
    <property type="protein sequence ID" value="GAF67254.1"/>
    <property type="molecule type" value="Genomic_DNA"/>
</dbReference>
<accession>X0RE85</accession>
<name>X0RE85_9ZZZZ</name>
<evidence type="ECO:0000313" key="1">
    <source>
        <dbReference type="EMBL" id="GAF67254.1"/>
    </source>
</evidence>
<comment type="caution">
    <text evidence="1">The sequence shown here is derived from an EMBL/GenBank/DDBJ whole genome shotgun (WGS) entry which is preliminary data.</text>
</comment>
<proteinExistence type="predicted"/>
<sequence>MVIMDKRTLTRSVLFSICLLALALGSAAQAAQSASSGWEHIAAGVDFQIFWLPGPNRAYVARMDREQADITLESSIAQGRLSGGLETVSGMAERYDGAINAWGDTWGARNRVVVAINGSFYDPDTGIAHGGVIHSGWYSKWFDELSGISGLSWKEDNGVFLGQCVVHRSGKQVLTNLTTGDRMEIHGINTRPRSDQLILLTPQFDRDSKRGSKGVDVLVELTRPATLMPYPHMVTGVVREIRIAPGSTPIPFDHVVLSGWGNTDDQLVQFLTEGDAVGLSLEITHLDQDCKYPAPEEWTKSYA</sequence>
<organism evidence="1">
    <name type="scientific">marine sediment metagenome</name>
    <dbReference type="NCBI Taxonomy" id="412755"/>
    <lineage>
        <taxon>unclassified sequences</taxon>
        <taxon>metagenomes</taxon>
        <taxon>ecological metagenomes</taxon>
    </lineage>
</organism>
<dbReference type="AlphaFoldDB" id="X0RE85"/>
<feature type="non-terminal residue" evidence="1">
    <location>
        <position position="303"/>
    </location>
</feature>
<reference evidence="1" key="1">
    <citation type="journal article" date="2014" name="Front. Microbiol.">
        <title>High frequency of phylogenetically diverse reductive dehalogenase-homologous genes in deep subseafloor sedimentary metagenomes.</title>
        <authorList>
            <person name="Kawai M."/>
            <person name="Futagami T."/>
            <person name="Toyoda A."/>
            <person name="Takaki Y."/>
            <person name="Nishi S."/>
            <person name="Hori S."/>
            <person name="Arai W."/>
            <person name="Tsubouchi T."/>
            <person name="Morono Y."/>
            <person name="Uchiyama I."/>
            <person name="Ito T."/>
            <person name="Fujiyama A."/>
            <person name="Inagaki F."/>
            <person name="Takami H."/>
        </authorList>
    </citation>
    <scope>NUCLEOTIDE SEQUENCE</scope>
    <source>
        <strain evidence="1">Expedition CK06-06</strain>
    </source>
</reference>
<gene>
    <name evidence="1" type="ORF">S01H1_14441</name>
</gene>